<accession>A0A1X0QLQ8</accession>
<feature type="transmembrane region" description="Helical" evidence="1">
    <location>
        <begin position="31"/>
        <end position="51"/>
    </location>
</feature>
<proteinExistence type="predicted"/>
<sequence length="53" mass="6046">MAVKVHLLDQSSPIYYICAKRVEQIGGIDTIFKNPVLLLWLLLLLLLLPFLPI</sequence>
<evidence type="ECO:0000313" key="2">
    <source>
        <dbReference type="EMBL" id="ORE00683.1"/>
    </source>
</evidence>
<keyword evidence="1" id="KW-0472">Membrane</keyword>
<dbReference type="VEuPathDB" id="FungiDB:BCV72DRAFT_310756"/>
<name>A0A1X0QLQ8_RHIZD</name>
<dbReference type="Proteomes" id="UP000242414">
    <property type="component" value="Unassembled WGS sequence"/>
</dbReference>
<dbReference type="EMBL" id="KV922385">
    <property type="protein sequence ID" value="ORE00683.1"/>
    <property type="molecule type" value="Genomic_DNA"/>
</dbReference>
<gene>
    <name evidence="2" type="ORF">BCV72DRAFT_310756</name>
</gene>
<protein>
    <submittedName>
        <fullName evidence="2">Uncharacterized protein</fullName>
    </submittedName>
</protein>
<organism evidence="2">
    <name type="scientific">Rhizopus microsporus var. microsporus</name>
    <dbReference type="NCBI Taxonomy" id="86635"/>
    <lineage>
        <taxon>Eukaryota</taxon>
        <taxon>Fungi</taxon>
        <taxon>Fungi incertae sedis</taxon>
        <taxon>Mucoromycota</taxon>
        <taxon>Mucoromycotina</taxon>
        <taxon>Mucoromycetes</taxon>
        <taxon>Mucorales</taxon>
        <taxon>Mucorineae</taxon>
        <taxon>Rhizopodaceae</taxon>
        <taxon>Rhizopus</taxon>
    </lineage>
</organism>
<keyword evidence="1" id="KW-0812">Transmembrane</keyword>
<dbReference type="AlphaFoldDB" id="A0A1X0QLQ8"/>
<evidence type="ECO:0000256" key="1">
    <source>
        <dbReference type="SAM" id="Phobius"/>
    </source>
</evidence>
<keyword evidence="1" id="KW-1133">Transmembrane helix</keyword>
<reference evidence="2" key="1">
    <citation type="journal article" date="2016" name="Proc. Natl. Acad. Sci. U.S.A.">
        <title>Lipid metabolic changes in an early divergent fungus govern the establishment of a mutualistic symbiosis with endobacteria.</title>
        <authorList>
            <person name="Lastovetsky O.A."/>
            <person name="Gaspar M.L."/>
            <person name="Mondo S.J."/>
            <person name="LaButti K.M."/>
            <person name="Sandor L."/>
            <person name="Grigoriev I.V."/>
            <person name="Henry S.A."/>
            <person name="Pawlowska T.E."/>
        </authorList>
    </citation>
    <scope>NUCLEOTIDE SEQUENCE [LARGE SCALE GENOMIC DNA]</scope>
    <source>
        <strain evidence="2">ATCC 52814</strain>
    </source>
</reference>